<protein>
    <submittedName>
        <fullName evidence="2">Uncharacterized protein</fullName>
    </submittedName>
</protein>
<reference evidence="2 3" key="1">
    <citation type="journal article" date="2021" name="Elife">
        <title>Chloroplast acquisition without the gene transfer in kleptoplastic sea slugs, Plakobranchus ocellatus.</title>
        <authorList>
            <person name="Maeda T."/>
            <person name="Takahashi S."/>
            <person name="Yoshida T."/>
            <person name="Shimamura S."/>
            <person name="Takaki Y."/>
            <person name="Nagai Y."/>
            <person name="Toyoda A."/>
            <person name="Suzuki Y."/>
            <person name="Arimoto A."/>
            <person name="Ishii H."/>
            <person name="Satoh N."/>
            <person name="Nishiyama T."/>
            <person name="Hasebe M."/>
            <person name="Maruyama T."/>
            <person name="Minagawa J."/>
            <person name="Obokata J."/>
            <person name="Shigenobu S."/>
        </authorList>
    </citation>
    <scope>NUCLEOTIDE SEQUENCE [LARGE SCALE GENOMIC DNA]</scope>
</reference>
<keyword evidence="3" id="KW-1185">Reference proteome</keyword>
<dbReference type="EMBL" id="BMAT01001839">
    <property type="protein sequence ID" value="GFR93371.1"/>
    <property type="molecule type" value="Genomic_DNA"/>
</dbReference>
<gene>
    <name evidence="2" type="ORF">ElyMa_000890800</name>
</gene>
<dbReference type="AlphaFoldDB" id="A0AAV4H6T2"/>
<evidence type="ECO:0000256" key="1">
    <source>
        <dbReference type="SAM" id="MobiDB-lite"/>
    </source>
</evidence>
<feature type="region of interest" description="Disordered" evidence="1">
    <location>
        <begin position="174"/>
        <end position="193"/>
    </location>
</feature>
<comment type="caution">
    <text evidence="2">The sequence shown here is derived from an EMBL/GenBank/DDBJ whole genome shotgun (WGS) entry which is preliminary data.</text>
</comment>
<proteinExistence type="predicted"/>
<dbReference type="Proteomes" id="UP000762676">
    <property type="component" value="Unassembled WGS sequence"/>
</dbReference>
<evidence type="ECO:0000313" key="2">
    <source>
        <dbReference type="EMBL" id="GFR93371.1"/>
    </source>
</evidence>
<organism evidence="2 3">
    <name type="scientific">Elysia marginata</name>
    <dbReference type="NCBI Taxonomy" id="1093978"/>
    <lineage>
        <taxon>Eukaryota</taxon>
        <taxon>Metazoa</taxon>
        <taxon>Spiralia</taxon>
        <taxon>Lophotrochozoa</taxon>
        <taxon>Mollusca</taxon>
        <taxon>Gastropoda</taxon>
        <taxon>Heterobranchia</taxon>
        <taxon>Euthyneura</taxon>
        <taxon>Panpulmonata</taxon>
        <taxon>Sacoglossa</taxon>
        <taxon>Placobranchoidea</taxon>
        <taxon>Plakobranchidae</taxon>
        <taxon>Elysia</taxon>
    </lineage>
</organism>
<feature type="compositionally biased region" description="Basic and acidic residues" evidence="1">
    <location>
        <begin position="1"/>
        <end position="27"/>
    </location>
</feature>
<evidence type="ECO:0000313" key="3">
    <source>
        <dbReference type="Proteomes" id="UP000762676"/>
    </source>
</evidence>
<sequence>MESERRYKTKRRDYPSRRISHKAEHRNLKTKRKQRGRQCQTGKQNKGQHELKCEMSKRSFVTGKVCQHHIRESWGLVISFKVNKFEETQRMITDAQALAAAASWTGAASIGRSSLAEKVAFRKANSLTVRFGKKTTGSVERCLHCSIRRPHRSPTDIVTVLILKTKEAWPSRYPDQKIPCDSGSDEGSRVRKL</sequence>
<feature type="region of interest" description="Disordered" evidence="1">
    <location>
        <begin position="1"/>
        <end position="45"/>
    </location>
</feature>
<name>A0AAV4H6T2_9GAST</name>
<accession>A0AAV4H6T2</accession>